<accession>G7DSF2</accession>
<dbReference type="Pfam" id="PF08030">
    <property type="entry name" value="NAD_binding_6"/>
    <property type="match status" value="1"/>
</dbReference>
<evidence type="ECO:0000313" key="17">
    <source>
        <dbReference type="EMBL" id="GAA93512.1"/>
    </source>
</evidence>
<keyword evidence="9" id="KW-0560">Oxidoreductase</keyword>
<feature type="compositionally biased region" description="Low complexity" evidence="14">
    <location>
        <begin position="896"/>
        <end position="907"/>
    </location>
</feature>
<dbReference type="SFLD" id="SFLDS00052">
    <property type="entry name" value="Ferric_Reductase_Domain"/>
    <property type="match status" value="2"/>
</dbReference>
<dbReference type="GO" id="GO:0015677">
    <property type="term" value="P:copper ion import"/>
    <property type="evidence" value="ECO:0007669"/>
    <property type="project" value="TreeGrafter"/>
</dbReference>
<keyword evidence="10" id="KW-0406">Ion transport</keyword>
<evidence type="ECO:0000256" key="6">
    <source>
        <dbReference type="ARBA" id="ARBA00022692"/>
    </source>
</evidence>
<evidence type="ECO:0000256" key="9">
    <source>
        <dbReference type="ARBA" id="ARBA00023002"/>
    </source>
</evidence>
<feature type="region of interest" description="Disordered" evidence="14">
    <location>
        <begin position="780"/>
        <end position="809"/>
    </location>
</feature>
<dbReference type="GO" id="GO:0052851">
    <property type="term" value="F:ferric-chelate reductase (NADPH) activity"/>
    <property type="evidence" value="ECO:0007669"/>
    <property type="project" value="UniProtKB-EC"/>
</dbReference>
<organism evidence="17 18">
    <name type="scientific">Mixia osmundae (strain CBS 9802 / IAM 14324 / JCM 22182 / KY 12970)</name>
    <dbReference type="NCBI Taxonomy" id="764103"/>
    <lineage>
        <taxon>Eukaryota</taxon>
        <taxon>Fungi</taxon>
        <taxon>Dikarya</taxon>
        <taxon>Basidiomycota</taxon>
        <taxon>Pucciniomycotina</taxon>
        <taxon>Mixiomycetes</taxon>
        <taxon>Mixiales</taxon>
        <taxon>Mixiaceae</taxon>
        <taxon>Mixia</taxon>
    </lineage>
</organism>
<feature type="transmembrane region" description="Helical" evidence="15">
    <location>
        <begin position="288"/>
        <end position="317"/>
    </location>
</feature>
<dbReference type="Gene3D" id="3.40.50.80">
    <property type="entry name" value="Nucleotide-binding domain of ferredoxin-NADP reductase (FNR) module"/>
    <property type="match status" value="1"/>
</dbReference>
<comment type="catalytic activity">
    <reaction evidence="13">
        <text>2 a Fe(II)-siderophore + NADP(+) + H(+) = 2 a Fe(III)-siderophore + NADPH</text>
        <dbReference type="Rhea" id="RHEA:28795"/>
        <dbReference type="Rhea" id="RHEA-COMP:11342"/>
        <dbReference type="Rhea" id="RHEA-COMP:11344"/>
        <dbReference type="ChEBI" id="CHEBI:15378"/>
        <dbReference type="ChEBI" id="CHEBI:29033"/>
        <dbReference type="ChEBI" id="CHEBI:29034"/>
        <dbReference type="ChEBI" id="CHEBI:57783"/>
        <dbReference type="ChEBI" id="CHEBI:58349"/>
        <dbReference type="EC" id="1.16.1.9"/>
    </reaction>
</comment>
<gene>
    <name evidence="17" type="primary">Mo00153</name>
    <name evidence="17" type="ORF">E5Q_00153</name>
</gene>
<evidence type="ECO:0000256" key="13">
    <source>
        <dbReference type="ARBA" id="ARBA00048483"/>
    </source>
</evidence>
<feature type="transmembrane region" description="Helical" evidence="15">
    <location>
        <begin position="68"/>
        <end position="86"/>
    </location>
</feature>
<keyword evidence="8 15" id="KW-1133">Transmembrane helix</keyword>
<dbReference type="PANTHER" id="PTHR32361">
    <property type="entry name" value="FERRIC/CUPRIC REDUCTASE TRANSMEMBRANE COMPONENT"/>
    <property type="match status" value="1"/>
</dbReference>
<dbReference type="CDD" id="cd06186">
    <property type="entry name" value="NOX_Duox_like_FAD_NADP"/>
    <property type="match status" value="1"/>
</dbReference>
<dbReference type="GO" id="GO:0006826">
    <property type="term" value="P:iron ion transport"/>
    <property type="evidence" value="ECO:0007669"/>
    <property type="project" value="TreeGrafter"/>
</dbReference>
<dbReference type="eggNOG" id="KOG0039">
    <property type="taxonomic scope" value="Eukaryota"/>
</dbReference>
<evidence type="ECO:0000256" key="12">
    <source>
        <dbReference type="ARBA" id="ARBA00023180"/>
    </source>
</evidence>
<dbReference type="Pfam" id="PF01794">
    <property type="entry name" value="Ferric_reduct"/>
    <property type="match status" value="1"/>
</dbReference>
<protein>
    <recommendedName>
        <fullName evidence="3">ferric-chelate reductase (NADPH)</fullName>
        <ecNumber evidence="3">1.16.1.9</ecNumber>
    </recommendedName>
</protein>
<dbReference type="InterPro" id="IPR017927">
    <property type="entry name" value="FAD-bd_FR_type"/>
</dbReference>
<name>G7DSF2_MIXOS</name>
<evidence type="ECO:0000256" key="3">
    <source>
        <dbReference type="ARBA" id="ARBA00012668"/>
    </source>
</evidence>
<evidence type="ECO:0000256" key="1">
    <source>
        <dbReference type="ARBA" id="ARBA00004651"/>
    </source>
</evidence>
<dbReference type="AlphaFoldDB" id="G7DSF2"/>
<sequence>MPTSISFAAVASSGLGGATQTASVAASTTSAASVVWSSSNPLNNNTFKTYFLIPYFFAHELSWPSFRYAYVLWFVIGAVLLIWSLLHQFGHGDGGVIGAFVRSYTIRRLDVGIGKSRHHVQPLAHHLAQASNDRKSTLNSPTSPIVTTQAHFDSPDHYPPAPVRYSQVGAPAGKSRGIKPRRFLCPTLSQIVTLVIITVVLFSVSYFGDDYLAPTDCVLSAGVCKPAISSGPPKSTIAPQKRSLLEKRKAVDTSLNPNGWAPFNDPLLTTANYRIAKNYWTSSSRVGMIAYALLPLVITLAVKLWPFNIFAIPFLTNYGFDKTAFFHRWVGRLIFALSTVHVGLWTKQLLLDIDPYGNAVFYDVWIYYRFIAGVVAYVALCAMVVLSFNPLRSRFYELFYYSHVALSIAFLVGCLVHFETLQYWAIAALALWGGERATRGAIWCWINGLGKRSSKEQTWSPARKDSDFTVHSVEKQGRSPYQRHDMQQSHYALNEHADVPAPYAQKNLDSVYAYGGANMPSTPNGARPGLTPMHSVSHSTFNLGHTLQSSTDSSLLPVRPGPIRPPPGYAYAQLLPGRTIRLTLRTPRKVSWAPGQNCLLTVPSIAFWQSHPYTMANAISSQNADQTDLIFLIRTRQGFTKDLWNSIVAKRRQKEAQPGTYDLTQGVMIRAQVSNALGSASRARWADYSSAIIYCGGSGVSFGLSVLEHLCQQMALRDAAARRGASTNFKLERVRFVWILREYAHLSWIAPQLRKCLDMCPPSQLQVDLFVTRDAVKSVTASTQPEQLRPPPSLNPDGRPSLVSVETSATQASYDAEAGGIYDMYQEDEDATEFVLFEGEEDVRTTGEAKVSATVRKEGRLRRARSRISRGLAPGRSEALAPLTHPPARKSSYKHAPSASQSSLAPSYNAESRRPSSGNVSMMSAAVEQDSSFEKSDFYDRSLYASSTQNILGSMQHLSPFRDEHEDIYLDVGAADKEDLDIIAELARSGKPRLEQIADQEVRRASGKIVVASCGPTALNAQVRRLVADRISPRKIWQGDQSGQIVHVCEEFTY</sequence>
<comment type="subcellular location">
    <subcellularLocation>
        <location evidence="1">Cell membrane</location>
        <topology evidence="1">Multi-pass membrane protein</topology>
    </subcellularLocation>
</comment>
<dbReference type="PROSITE" id="PS51384">
    <property type="entry name" value="FAD_FR"/>
    <property type="match status" value="1"/>
</dbReference>
<comment type="caution">
    <text evidence="17">The sequence shown here is derived from an EMBL/GenBank/DDBJ whole genome shotgun (WGS) entry which is preliminary data.</text>
</comment>
<proteinExistence type="inferred from homology"/>
<evidence type="ECO:0000256" key="15">
    <source>
        <dbReference type="SAM" id="Phobius"/>
    </source>
</evidence>
<feature type="transmembrane region" description="Helical" evidence="15">
    <location>
        <begin position="398"/>
        <end position="418"/>
    </location>
</feature>
<dbReference type="STRING" id="764103.G7DSF2"/>
<dbReference type="InterPro" id="IPR013130">
    <property type="entry name" value="Fe3_Rdtase_TM_dom"/>
</dbReference>
<keyword evidence="11 15" id="KW-0472">Membrane</keyword>
<dbReference type="EC" id="1.16.1.9" evidence="3"/>
<reference evidence="17 18" key="2">
    <citation type="journal article" date="2012" name="Open Biol.">
        <title>Characteristics of nucleosomes and linker DNA regions on the genome of the basidiomycete Mixia osmundae revealed by mono- and dinucleosome mapping.</title>
        <authorList>
            <person name="Nishida H."/>
            <person name="Kondo S."/>
            <person name="Matsumoto T."/>
            <person name="Suzuki Y."/>
            <person name="Yoshikawa H."/>
            <person name="Taylor T.D."/>
            <person name="Sugiyama J."/>
        </authorList>
    </citation>
    <scope>NUCLEOTIDE SEQUENCE [LARGE SCALE GENOMIC DNA]</scope>
    <source>
        <strain evidence="18">CBS 9802 / IAM 14324 / JCM 22182 / KY 12970</strain>
    </source>
</reference>
<evidence type="ECO:0000256" key="4">
    <source>
        <dbReference type="ARBA" id="ARBA00022448"/>
    </source>
</evidence>
<dbReference type="InParanoid" id="G7DSF2"/>
<feature type="domain" description="FAD-binding FR-type" evidence="16">
    <location>
        <begin position="553"/>
        <end position="686"/>
    </location>
</feature>
<evidence type="ECO:0000256" key="7">
    <source>
        <dbReference type="ARBA" id="ARBA00022982"/>
    </source>
</evidence>
<evidence type="ECO:0000256" key="11">
    <source>
        <dbReference type="ARBA" id="ARBA00023136"/>
    </source>
</evidence>
<dbReference type="GO" id="GO:0006879">
    <property type="term" value="P:intracellular iron ion homeostasis"/>
    <property type="evidence" value="ECO:0007669"/>
    <property type="project" value="TreeGrafter"/>
</dbReference>
<keyword evidence="4" id="KW-0813">Transport</keyword>
<feature type="compositionally biased region" description="Basic residues" evidence="14">
    <location>
        <begin position="859"/>
        <end position="868"/>
    </location>
</feature>
<dbReference type="GO" id="GO:0005886">
    <property type="term" value="C:plasma membrane"/>
    <property type="evidence" value="ECO:0007669"/>
    <property type="project" value="UniProtKB-SubCell"/>
</dbReference>
<dbReference type="InterPro" id="IPR017938">
    <property type="entry name" value="Riboflavin_synthase-like_b-brl"/>
</dbReference>
<keyword evidence="12" id="KW-0325">Glycoprotein</keyword>
<dbReference type="HOGENOM" id="CLU_009442_0_0_1"/>
<feature type="region of interest" description="Disordered" evidence="14">
    <location>
        <begin position="845"/>
        <end position="921"/>
    </location>
</feature>
<evidence type="ECO:0000256" key="2">
    <source>
        <dbReference type="ARBA" id="ARBA00006278"/>
    </source>
</evidence>
<feature type="transmembrane region" description="Helical" evidence="15">
    <location>
        <begin position="183"/>
        <end position="206"/>
    </location>
</feature>
<keyword evidence="7" id="KW-0249">Electron transport</keyword>
<keyword evidence="6 15" id="KW-0812">Transmembrane</keyword>
<feature type="transmembrane region" description="Helical" evidence="15">
    <location>
        <begin position="366"/>
        <end position="386"/>
    </location>
</feature>
<evidence type="ECO:0000256" key="14">
    <source>
        <dbReference type="SAM" id="MobiDB-lite"/>
    </source>
</evidence>
<dbReference type="InterPro" id="IPR039261">
    <property type="entry name" value="FNR_nucleotide-bd"/>
</dbReference>
<keyword evidence="18" id="KW-1185">Reference proteome</keyword>
<evidence type="ECO:0000256" key="5">
    <source>
        <dbReference type="ARBA" id="ARBA00022475"/>
    </source>
</evidence>
<keyword evidence="5" id="KW-1003">Cell membrane</keyword>
<dbReference type="InterPro" id="IPR013112">
    <property type="entry name" value="FAD-bd_8"/>
</dbReference>
<evidence type="ECO:0000313" key="18">
    <source>
        <dbReference type="Proteomes" id="UP000009131"/>
    </source>
</evidence>
<reference evidence="17 18" key="1">
    <citation type="journal article" date="2011" name="J. Gen. Appl. Microbiol.">
        <title>Draft genome sequencing of the enigmatic basidiomycete Mixia osmundae.</title>
        <authorList>
            <person name="Nishida H."/>
            <person name="Nagatsuka Y."/>
            <person name="Sugiyama J."/>
        </authorList>
    </citation>
    <scope>NUCLEOTIDE SEQUENCE [LARGE SCALE GENOMIC DNA]</scope>
    <source>
        <strain evidence="18">CBS 9802 / IAM 14324 / JCM 22182 / KY 12970</strain>
    </source>
</reference>
<evidence type="ECO:0000256" key="10">
    <source>
        <dbReference type="ARBA" id="ARBA00023065"/>
    </source>
</evidence>
<dbReference type="SUPFAM" id="SSF63380">
    <property type="entry name" value="Riboflavin synthase domain-like"/>
    <property type="match status" value="1"/>
</dbReference>
<dbReference type="EMBL" id="BABT02000007">
    <property type="protein sequence ID" value="GAA93512.1"/>
    <property type="molecule type" value="Genomic_DNA"/>
</dbReference>
<dbReference type="Proteomes" id="UP000009131">
    <property type="component" value="Unassembled WGS sequence"/>
</dbReference>
<comment type="similarity">
    <text evidence="2">Belongs to the ferric reductase (FRE) family.</text>
</comment>
<dbReference type="InterPro" id="IPR013121">
    <property type="entry name" value="Fe_red_NAD-bd_6"/>
</dbReference>
<dbReference type="OrthoDB" id="10006946at2759"/>
<dbReference type="Pfam" id="PF08022">
    <property type="entry name" value="FAD_binding_8"/>
    <property type="match status" value="1"/>
</dbReference>
<feature type="transmembrane region" description="Helical" evidence="15">
    <location>
        <begin position="329"/>
        <end position="346"/>
    </location>
</feature>
<evidence type="ECO:0000256" key="8">
    <source>
        <dbReference type="ARBA" id="ARBA00022989"/>
    </source>
</evidence>
<evidence type="ECO:0000259" key="16">
    <source>
        <dbReference type="PROSITE" id="PS51384"/>
    </source>
</evidence>
<dbReference type="InterPro" id="IPR051410">
    <property type="entry name" value="Ferric/Cupric_Reductase"/>
</dbReference>
<dbReference type="PANTHER" id="PTHR32361:SF9">
    <property type="entry name" value="FERRIC REDUCTASE TRANSMEMBRANE COMPONENT 3-RELATED"/>
    <property type="match status" value="1"/>
</dbReference>